<keyword evidence="3" id="KW-0732">Signal</keyword>
<name>A0A225SZU0_9BURK</name>
<evidence type="ECO:0000256" key="1">
    <source>
        <dbReference type="ARBA" id="ARBA00022531"/>
    </source>
</evidence>
<dbReference type="PANTHER" id="PTHR47199:SF2">
    <property type="entry name" value="PHOTOSYSTEM II STABILITY_ASSEMBLY FACTOR HCF136, CHLOROPLASTIC"/>
    <property type="match status" value="1"/>
</dbReference>
<dbReference type="AlphaFoldDB" id="A0A225SZU0"/>
<evidence type="ECO:0000256" key="2">
    <source>
        <dbReference type="ARBA" id="ARBA00023276"/>
    </source>
</evidence>
<dbReference type="SUPFAM" id="SSF110296">
    <property type="entry name" value="Oligoxyloglucan reducing end-specific cellobiohydrolase"/>
    <property type="match status" value="1"/>
</dbReference>
<feature type="signal peptide" evidence="3">
    <location>
        <begin position="1"/>
        <end position="26"/>
    </location>
</feature>
<dbReference type="GO" id="GO:0016787">
    <property type="term" value="F:hydrolase activity"/>
    <property type="evidence" value="ECO:0007669"/>
    <property type="project" value="UniProtKB-KW"/>
</dbReference>
<dbReference type="Proteomes" id="UP000214747">
    <property type="component" value="Unassembled WGS sequence"/>
</dbReference>
<reference evidence="5 6" key="1">
    <citation type="journal article" date="2010" name="Int. J. Syst. Evol. Microbiol.">
        <title>Reclassification of Herbaspirillum putei as a later heterotypic synonym of Herbaspirillum huttiense, with the description of H. huttiense subsp. huttiense subsp. nov. and H. huttiense subsp. putei subsp. nov., comb. nov., and description of Herbaspirillum aquaticum sp. nov.</title>
        <authorList>
            <person name="Dobritsa A.P."/>
            <person name="Reddy M.C."/>
            <person name="Samadpour M."/>
        </authorList>
    </citation>
    <scope>NUCLEOTIDE SEQUENCE [LARGE SCALE GENOMIC DNA]</scope>
    <source>
        <strain evidence="5 6">IEH 4430</strain>
    </source>
</reference>
<protein>
    <submittedName>
        <fullName evidence="5">Glycosyl hydrolase</fullName>
    </submittedName>
</protein>
<keyword evidence="6" id="KW-1185">Reference proteome</keyword>
<keyword evidence="1" id="KW-0602">Photosynthesis</keyword>
<dbReference type="Gene3D" id="2.130.10.10">
    <property type="entry name" value="YVTN repeat-like/Quinoprotein amine dehydrogenase"/>
    <property type="match status" value="2"/>
</dbReference>
<comment type="caution">
    <text evidence="5">The sequence shown here is derived from an EMBL/GenBank/DDBJ whole genome shotgun (WGS) entry which is preliminary data.</text>
</comment>
<dbReference type="InterPro" id="IPR015943">
    <property type="entry name" value="WD40/YVTN_repeat-like_dom_sf"/>
</dbReference>
<dbReference type="Pfam" id="PF14870">
    <property type="entry name" value="PSII_BNR"/>
    <property type="match status" value="1"/>
</dbReference>
<dbReference type="GO" id="GO:0015979">
    <property type="term" value="P:photosynthesis"/>
    <property type="evidence" value="ECO:0007669"/>
    <property type="project" value="UniProtKB-KW"/>
</dbReference>
<gene>
    <name evidence="5" type="ORF">CEJ45_01230</name>
</gene>
<evidence type="ECO:0000313" key="5">
    <source>
        <dbReference type="EMBL" id="OWY36750.1"/>
    </source>
</evidence>
<dbReference type="InterPro" id="IPR028203">
    <property type="entry name" value="PSII_CF48-like_dom"/>
</dbReference>
<proteinExistence type="predicted"/>
<organism evidence="5 6">
    <name type="scientific">Herbaspirillum aquaticum</name>
    <dbReference type="NCBI Taxonomy" id="568783"/>
    <lineage>
        <taxon>Bacteria</taxon>
        <taxon>Pseudomonadati</taxon>
        <taxon>Pseudomonadota</taxon>
        <taxon>Betaproteobacteria</taxon>
        <taxon>Burkholderiales</taxon>
        <taxon>Oxalobacteraceae</taxon>
        <taxon>Herbaspirillum</taxon>
    </lineage>
</organism>
<dbReference type="PANTHER" id="PTHR47199">
    <property type="entry name" value="PHOTOSYSTEM II STABILITY/ASSEMBLY FACTOR HCF136, CHLOROPLASTIC"/>
    <property type="match status" value="1"/>
</dbReference>
<feature type="chain" id="PRO_5012058889" evidence="3">
    <location>
        <begin position="27"/>
        <end position="331"/>
    </location>
</feature>
<accession>A0A225SZU0</accession>
<dbReference type="GO" id="GO:0009523">
    <property type="term" value="C:photosystem II"/>
    <property type="evidence" value="ECO:0007669"/>
    <property type="project" value="UniProtKB-KW"/>
</dbReference>
<feature type="domain" description="Photosynthesis system II assembly factor Ycf48/Hcf136-like" evidence="4">
    <location>
        <begin position="82"/>
        <end position="218"/>
    </location>
</feature>
<keyword evidence="5" id="KW-0378">Hydrolase</keyword>
<sequence>MISFRKHSLALALTLFAGSVSHGAFAQAGAPVTLSPARADAHALHNMMLGAARAGSRIVAVGAYGYIILSDDGGGSYRQADKVPVDTTLTSVSFAGAEQGWAAGHGGVILHTADGGKTWALQRSDTSVDQPLFSVWFANANEGWAAGLWSLLLHTRDGGKSWQQVKLPTAPGQQRGDLNLLHIFPGRDGALFVSAEQGVLYRSLDGGQHWEALATGSKASLWSGVVTASGAIVVGGLGGKLLRSEDGGQHWQSLASPTSGSITALRSEGNQVMASSLSGALLVSEDDGRQWRVKAVARDALTTLELQDGRAERPLAYGKGGQAKLEVNAVR</sequence>
<keyword evidence="2" id="KW-0604">Photosystem II</keyword>
<evidence type="ECO:0000256" key="3">
    <source>
        <dbReference type="SAM" id="SignalP"/>
    </source>
</evidence>
<dbReference type="EMBL" id="NJGV01000001">
    <property type="protein sequence ID" value="OWY36750.1"/>
    <property type="molecule type" value="Genomic_DNA"/>
</dbReference>
<evidence type="ECO:0000259" key="4">
    <source>
        <dbReference type="Pfam" id="PF14870"/>
    </source>
</evidence>
<evidence type="ECO:0000313" key="6">
    <source>
        <dbReference type="Proteomes" id="UP000214747"/>
    </source>
</evidence>
<dbReference type="RefSeq" id="WP_088753434.1">
    <property type="nucleotide sequence ID" value="NZ_NJGV01000001.1"/>
</dbReference>
<dbReference type="CDD" id="cd15482">
    <property type="entry name" value="Sialidase_non-viral"/>
    <property type="match status" value="1"/>
</dbReference>